<feature type="domain" description="Beta-ketoacyl-[acyl-carrier-protein] synthase III N-terminal" evidence="5">
    <location>
        <begin position="111"/>
        <end position="187"/>
    </location>
</feature>
<evidence type="ECO:0000313" key="7">
    <source>
        <dbReference type="Proteomes" id="UP000054241"/>
    </source>
</evidence>
<evidence type="ECO:0000256" key="2">
    <source>
        <dbReference type="ARBA" id="ARBA00022679"/>
    </source>
</evidence>
<evidence type="ECO:0000256" key="3">
    <source>
        <dbReference type="ARBA" id="ARBA00023315"/>
    </source>
</evidence>
<dbReference type="InterPro" id="IPR013747">
    <property type="entry name" value="ACP_syn_III_C"/>
</dbReference>
<evidence type="ECO:0000313" key="6">
    <source>
        <dbReference type="EMBL" id="KUM91470.1"/>
    </source>
</evidence>
<dbReference type="GO" id="GO:0044550">
    <property type="term" value="P:secondary metabolite biosynthetic process"/>
    <property type="evidence" value="ECO:0007669"/>
    <property type="project" value="TreeGrafter"/>
</dbReference>
<organism evidence="6 7">
    <name type="scientific">Streptomyces cellostaticus</name>
    <dbReference type="NCBI Taxonomy" id="67285"/>
    <lineage>
        <taxon>Bacteria</taxon>
        <taxon>Bacillati</taxon>
        <taxon>Actinomycetota</taxon>
        <taxon>Actinomycetes</taxon>
        <taxon>Kitasatosporales</taxon>
        <taxon>Streptomycetaceae</taxon>
        <taxon>Streptomyces</taxon>
    </lineage>
</organism>
<sequence length="362" mass="37874">MSVVSTGAELPGDPIDNATLERLCGPLPDDVLAGIEVQRRHWIVDPETGAHRTGTAEMATAAARQALQRAGMAASEVELLVTSTASPDYPLPVVGTYVQQHLGLERCAVVEVRAGCVGAVQAMDYARRLLADGTYRTALVIGAESISPLLADVYLGGDPMAVRMRDRLTVYTFGDGAGAAVLRAGEEAPDSSPPASVFATQCLGGTRKPGMLVVGGGTDAPLAAQQQRRRLMDIRLDITGTAAFGPKVFVSGLKDMLDRSGLALEDIDACVLPEGNAEYFSREFEEAGLSAQDHATLQKSIVENLADVGATGSAAVPLALDAGWTSGRITPGDTVLLLAIEASRYLYAGLTLTWEAPTPARA</sequence>
<dbReference type="PANTHER" id="PTHR34069:SF2">
    <property type="entry name" value="BETA-KETOACYL-[ACYL-CARRIER-PROTEIN] SYNTHASE III"/>
    <property type="match status" value="1"/>
</dbReference>
<dbReference type="Gene3D" id="3.40.47.10">
    <property type="match status" value="2"/>
</dbReference>
<dbReference type="AlphaFoldDB" id="A0A101NE91"/>
<dbReference type="Proteomes" id="UP000054241">
    <property type="component" value="Unassembled WGS sequence"/>
</dbReference>
<keyword evidence="2" id="KW-0808">Transferase</keyword>
<comment type="caution">
    <text evidence="6">The sequence shown here is derived from an EMBL/GenBank/DDBJ whole genome shotgun (WGS) entry which is preliminary data.</text>
</comment>
<keyword evidence="7" id="KW-1185">Reference proteome</keyword>
<keyword evidence="3" id="KW-0012">Acyltransferase</keyword>
<dbReference type="InterPro" id="IPR013751">
    <property type="entry name" value="ACP_syn_III_N"/>
</dbReference>
<accession>A0A101NE91</accession>
<dbReference type="InterPro" id="IPR016039">
    <property type="entry name" value="Thiolase-like"/>
</dbReference>
<name>A0A101NE91_9ACTN</name>
<dbReference type="STRING" id="67285.AQI88_36860"/>
<evidence type="ECO:0000256" key="1">
    <source>
        <dbReference type="ARBA" id="ARBA00022490"/>
    </source>
</evidence>
<evidence type="ECO:0000259" key="5">
    <source>
        <dbReference type="Pfam" id="PF08545"/>
    </source>
</evidence>
<dbReference type="EMBL" id="LMWL01000077">
    <property type="protein sequence ID" value="KUM91470.1"/>
    <property type="molecule type" value="Genomic_DNA"/>
</dbReference>
<reference evidence="6 7" key="1">
    <citation type="submission" date="2015-10" db="EMBL/GenBank/DDBJ databases">
        <title>Draft genome sequence of Streptomyces cellostaticus DSM 40189, type strain for the species Streptomyces cellostaticus.</title>
        <authorList>
            <person name="Ruckert C."/>
            <person name="Winkler A."/>
            <person name="Kalinowski J."/>
            <person name="Kampfer P."/>
            <person name="Glaeser S."/>
        </authorList>
    </citation>
    <scope>NUCLEOTIDE SEQUENCE [LARGE SCALE GENOMIC DNA]</scope>
    <source>
        <strain evidence="6 7">DSM 40189</strain>
    </source>
</reference>
<dbReference type="Pfam" id="PF08541">
    <property type="entry name" value="ACP_syn_III_C"/>
    <property type="match status" value="1"/>
</dbReference>
<evidence type="ECO:0000259" key="4">
    <source>
        <dbReference type="Pfam" id="PF08541"/>
    </source>
</evidence>
<proteinExistence type="predicted"/>
<dbReference type="PANTHER" id="PTHR34069">
    <property type="entry name" value="3-OXOACYL-[ACYL-CARRIER-PROTEIN] SYNTHASE 3"/>
    <property type="match status" value="1"/>
</dbReference>
<gene>
    <name evidence="6" type="ORF">AQI88_36860</name>
</gene>
<dbReference type="SUPFAM" id="SSF53901">
    <property type="entry name" value="Thiolase-like"/>
    <property type="match status" value="2"/>
</dbReference>
<protein>
    <submittedName>
        <fullName evidence="6">3-oxoacyl-ACP synthase</fullName>
    </submittedName>
</protein>
<dbReference type="GO" id="GO:0006633">
    <property type="term" value="P:fatty acid biosynthetic process"/>
    <property type="evidence" value="ECO:0007669"/>
    <property type="project" value="InterPro"/>
</dbReference>
<dbReference type="GO" id="GO:0004315">
    <property type="term" value="F:3-oxoacyl-[acyl-carrier-protein] synthase activity"/>
    <property type="evidence" value="ECO:0007669"/>
    <property type="project" value="InterPro"/>
</dbReference>
<keyword evidence="1" id="KW-0963">Cytoplasm</keyword>
<feature type="domain" description="Beta-ketoacyl-[acyl-carrier-protein] synthase III C-terminal" evidence="4">
    <location>
        <begin position="257"/>
        <end position="341"/>
    </location>
</feature>
<dbReference type="Pfam" id="PF08545">
    <property type="entry name" value="ACP_syn_III"/>
    <property type="match status" value="1"/>
</dbReference>
<dbReference type="OrthoDB" id="2514738at2"/>